<dbReference type="GO" id="GO:0031902">
    <property type="term" value="C:late endosome membrane"/>
    <property type="evidence" value="ECO:0007669"/>
    <property type="project" value="TreeGrafter"/>
</dbReference>
<keyword evidence="5" id="KW-0653">Protein transport</keyword>
<keyword evidence="7" id="KW-0175">Coiled coil</keyword>
<dbReference type="SUPFAM" id="SSF58038">
    <property type="entry name" value="SNARE fusion complex"/>
    <property type="match status" value="1"/>
</dbReference>
<evidence type="ECO:0000256" key="8">
    <source>
        <dbReference type="ARBA" id="ARBA00023136"/>
    </source>
</evidence>
<dbReference type="Pfam" id="PF12352">
    <property type="entry name" value="V-SNARE_C"/>
    <property type="match status" value="1"/>
</dbReference>
<dbReference type="Gene3D" id="1.20.5.110">
    <property type="match status" value="1"/>
</dbReference>
<dbReference type="GO" id="GO:0042147">
    <property type="term" value="P:retrograde transport, endosome to Golgi"/>
    <property type="evidence" value="ECO:0007669"/>
    <property type="project" value="TreeGrafter"/>
</dbReference>
<dbReference type="GO" id="GO:0005484">
    <property type="term" value="F:SNAP receptor activity"/>
    <property type="evidence" value="ECO:0007669"/>
    <property type="project" value="TreeGrafter"/>
</dbReference>
<evidence type="ECO:0000256" key="5">
    <source>
        <dbReference type="ARBA" id="ARBA00022927"/>
    </source>
</evidence>
<dbReference type="OrthoDB" id="430637at2759"/>
<dbReference type="GO" id="GO:0006886">
    <property type="term" value="P:intracellular protein transport"/>
    <property type="evidence" value="ECO:0007669"/>
    <property type="project" value="InterPro"/>
</dbReference>
<dbReference type="GO" id="GO:0000149">
    <property type="term" value="F:SNARE binding"/>
    <property type="evidence" value="ECO:0007669"/>
    <property type="project" value="TreeGrafter"/>
</dbReference>
<dbReference type="InterPro" id="IPR038407">
    <property type="entry name" value="v-SNARE_N_sf"/>
</dbReference>
<dbReference type="SMART" id="SM00397">
    <property type="entry name" value="t_SNARE"/>
    <property type="match status" value="1"/>
</dbReference>
<dbReference type="AlphaFoldDB" id="A0A2G8RVU6"/>
<dbReference type="PANTHER" id="PTHR21230:SF26">
    <property type="entry name" value="VESICLE TRANSPORT THROUGH INTERACTION WITH T-SNARES HOMOLOG 1A"/>
    <property type="match status" value="1"/>
</dbReference>
<comment type="similarity">
    <text evidence="2">Belongs to the VTI1 family.</text>
</comment>
<keyword evidence="3" id="KW-0813">Transport</keyword>
<evidence type="ECO:0000256" key="6">
    <source>
        <dbReference type="ARBA" id="ARBA00022989"/>
    </source>
</evidence>
<dbReference type="InterPro" id="IPR000727">
    <property type="entry name" value="T_SNARE_dom"/>
</dbReference>
<gene>
    <name evidence="11" type="ORF">GSI_11352</name>
</gene>
<sequence length="227" mass="25455">MDSSPTALFDSYEADFKQIIHSIRGKLDGDAKDVQGEQRKAALRRVEMELDEADEMVSQMEIEIQGIPQSLRPSYQARIKASKADLTRYKKLSKDVHAQLSRAELLARPGAGGDATSDEPYGASDRTRLLAGTALLEDGSRRLLESQRIALETEEQGADILRSLRGQREQIQNARDTLQRADTSIDRASGTLKKMIRRMYQQRIVTGAIIAVLILLILVILYFKLVR</sequence>
<keyword evidence="8 9" id="KW-0472">Membrane</keyword>
<feature type="domain" description="T-SNARE coiled-coil homology" evidence="10">
    <location>
        <begin position="128"/>
        <end position="195"/>
    </location>
</feature>
<comment type="caution">
    <text evidence="11">The sequence shown here is derived from an EMBL/GenBank/DDBJ whole genome shotgun (WGS) entry which is preliminary data.</text>
</comment>
<dbReference type="InterPro" id="IPR010989">
    <property type="entry name" value="SNARE"/>
</dbReference>
<dbReference type="GO" id="GO:0012507">
    <property type="term" value="C:ER to Golgi transport vesicle membrane"/>
    <property type="evidence" value="ECO:0007669"/>
    <property type="project" value="TreeGrafter"/>
</dbReference>
<evidence type="ECO:0000256" key="9">
    <source>
        <dbReference type="SAM" id="Phobius"/>
    </source>
</evidence>
<evidence type="ECO:0000256" key="2">
    <source>
        <dbReference type="ARBA" id="ARBA00006108"/>
    </source>
</evidence>
<dbReference type="GO" id="GO:0005829">
    <property type="term" value="C:cytosol"/>
    <property type="evidence" value="ECO:0007669"/>
    <property type="project" value="GOC"/>
</dbReference>
<protein>
    <recommendedName>
        <fullName evidence="10">t-SNARE coiled-coil homology domain-containing protein</fullName>
    </recommendedName>
</protein>
<proteinExistence type="inferred from homology"/>
<evidence type="ECO:0000313" key="12">
    <source>
        <dbReference type="Proteomes" id="UP000230002"/>
    </source>
</evidence>
<feature type="transmembrane region" description="Helical" evidence="9">
    <location>
        <begin position="204"/>
        <end position="223"/>
    </location>
</feature>
<evidence type="ECO:0000259" key="10">
    <source>
        <dbReference type="SMART" id="SM00397"/>
    </source>
</evidence>
<dbReference type="Gene3D" id="1.20.58.400">
    <property type="entry name" value="t-snare proteins"/>
    <property type="match status" value="1"/>
</dbReference>
<dbReference type="SUPFAM" id="SSF47661">
    <property type="entry name" value="t-snare proteins"/>
    <property type="match status" value="1"/>
</dbReference>
<dbReference type="GO" id="GO:0006896">
    <property type="term" value="P:Golgi to vacuole transport"/>
    <property type="evidence" value="ECO:0007669"/>
    <property type="project" value="TreeGrafter"/>
</dbReference>
<dbReference type="GO" id="GO:0048280">
    <property type="term" value="P:vesicle fusion with Golgi apparatus"/>
    <property type="evidence" value="ECO:0007669"/>
    <property type="project" value="TreeGrafter"/>
</dbReference>
<dbReference type="Proteomes" id="UP000230002">
    <property type="component" value="Unassembled WGS sequence"/>
</dbReference>
<dbReference type="CDD" id="cd15862">
    <property type="entry name" value="SNARE_Vti1"/>
    <property type="match status" value="1"/>
</dbReference>
<comment type="subcellular location">
    <subcellularLocation>
        <location evidence="1">Membrane</location>
        <topology evidence="1">Single-pass type IV membrane protein</topology>
    </subcellularLocation>
</comment>
<dbReference type="PANTHER" id="PTHR21230">
    <property type="entry name" value="VESICLE TRANSPORT V-SNARE PROTEIN VTI1-RELATED"/>
    <property type="match status" value="1"/>
</dbReference>
<keyword evidence="6 9" id="KW-1133">Transmembrane helix</keyword>
<keyword evidence="12" id="KW-1185">Reference proteome</keyword>
<accession>A0A2G8RVU6</accession>
<keyword evidence="4 9" id="KW-0812">Transmembrane</keyword>
<dbReference type="GO" id="GO:0005794">
    <property type="term" value="C:Golgi apparatus"/>
    <property type="evidence" value="ECO:0007669"/>
    <property type="project" value="TreeGrafter"/>
</dbReference>
<dbReference type="EMBL" id="AYKW01000045">
    <property type="protein sequence ID" value="PIL25604.1"/>
    <property type="molecule type" value="Genomic_DNA"/>
</dbReference>
<dbReference type="GO" id="GO:0005789">
    <property type="term" value="C:endoplasmic reticulum membrane"/>
    <property type="evidence" value="ECO:0007669"/>
    <property type="project" value="TreeGrafter"/>
</dbReference>
<dbReference type="GO" id="GO:0031201">
    <property type="term" value="C:SNARE complex"/>
    <property type="evidence" value="ECO:0007669"/>
    <property type="project" value="TreeGrafter"/>
</dbReference>
<reference evidence="11 12" key="1">
    <citation type="journal article" date="2015" name="Sci. Rep.">
        <title>Chromosome-level genome map provides insights into diverse defense mechanisms in the medicinal fungus Ganoderma sinense.</title>
        <authorList>
            <person name="Zhu Y."/>
            <person name="Xu J."/>
            <person name="Sun C."/>
            <person name="Zhou S."/>
            <person name="Xu H."/>
            <person name="Nelson D.R."/>
            <person name="Qian J."/>
            <person name="Song J."/>
            <person name="Luo H."/>
            <person name="Xiang L."/>
            <person name="Li Y."/>
            <person name="Xu Z."/>
            <person name="Ji A."/>
            <person name="Wang L."/>
            <person name="Lu S."/>
            <person name="Hayward A."/>
            <person name="Sun W."/>
            <person name="Li X."/>
            <person name="Schwartz D.C."/>
            <person name="Wang Y."/>
            <person name="Chen S."/>
        </authorList>
    </citation>
    <scope>NUCLEOTIDE SEQUENCE [LARGE SCALE GENOMIC DNA]</scope>
    <source>
        <strain evidence="11 12">ZZ0214-1</strain>
    </source>
</reference>
<evidence type="ECO:0000256" key="1">
    <source>
        <dbReference type="ARBA" id="ARBA00004211"/>
    </source>
</evidence>
<evidence type="ECO:0000256" key="7">
    <source>
        <dbReference type="ARBA" id="ARBA00023054"/>
    </source>
</evidence>
<evidence type="ECO:0000256" key="4">
    <source>
        <dbReference type="ARBA" id="ARBA00022692"/>
    </source>
</evidence>
<dbReference type="GO" id="GO:0016236">
    <property type="term" value="P:macroautophagy"/>
    <property type="evidence" value="ECO:0007669"/>
    <property type="project" value="TreeGrafter"/>
</dbReference>
<dbReference type="FunFam" id="1.20.5.110:FF:000002">
    <property type="entry name" value="Vesicle transport through interaction with t-SNAREsB"/>
    <property type="match status" value="1"/>
</dbReference>
<dbReference type="InterPro" id="IPR007705">
    <property type="entry name" value="Vesicle_trsprt_v-SNARE_N"/>
</dbReference>
<evidence type="ECO:0000256" key="3">
    <source>
        <dbReference type="ARBA" id="ARBA00022448"/>
    </source>
</evidence>
<evidence type="ECO:0000313" key="11">
    <source>
        <dbReference type="EMBL" id="PIL25604.1"/>
    </source>
</evidence>
<name>A0A2G8RVU6_9APHY</name>
<dbReference type="STRING" id="1077348.A0A2G8RVU6"/>
<dbReference type="GO" id="GO:0006891">
    <property type="term" value="P:intra-Golgi vesicle-mediated transport"/>
    <property type="evidence" value="ECO:0007669"/>
    <property type="project" value="TreeGrafter"/>
</dbReference>
<organism evidence="11 12">
    <name type="scientific">Ganoderma sinense ZZ0214-1</name>
    <dbReference type="NCBI Taxonomy" id="1077348"/>
    <lineage>
        <taxon>Eukaryota</taxon>
        <taxon>Fungi</taxon>
        <taxon>Dikarya</taxon>
        <taxon>Basidiomycota</taxon>
        <taxon>Agaricomycotina</taxon>
        <taxon>Agaricomycetes</taxon>
        <taxon>Polyporales</taxon>
        <taxon>Polyporaceae</taxon>
        <taxon>Ganoderma</taxon>
    </lineage>
</organism>
<dbReference type="Pfam" id="PF05008">
    <property type="entry name" value="V-SNARE"/>
    <property type="match status" value="1"/>
</dbReference>